<comment type="caution">
    <text evidence="1">The sequence shown here is derived from an EMBL/GenBank/DDBJ whole genome shotgun (WGS) entry which is preliminary data.</text>
</comment>
<evidence type="ECO:0000313" key="1">
    <source>
        <dbReference type="EMBL" id="RAR50286.1"/>
    </source>
</evidence>
<organism evidence="1 2">
    <name type="scientific">Flavobacterium lacus</name>
    <dbReference type="NCBI Taxonomy" id="1353778"/>
    <lineage>
        <taxon>Bacteria</taxon>
        <taxon>Pseudomonadati</taxon>
        <taxon>Bacteroidota</taxon>
        <taxon>Flavobacteriia</taxon>
        <taxon>Flavobacteriales</taxon>
        <taxon>Flavobacteriaceae</taxon>
        <taxon>Flavobacterium</taxon>
    </lineage>
</organism>
<dbReference type="Proteomes" id="UP000249518">
    <property type="component" value="Unassembled WGS sequence"/>
</dbReference>
<sequence length="77" mass="9045">METIRIQFQANLKSKILELLSSFSENEVQIIQEDPFFEKNKAILQKELEDIESGKSKCISMEEMDLVMEKIISKYED</sequence>
<protein>
    <recommendedName>
        <fullName evidence="3">Addiction module component</fullName>
    </recommendedName>
</protein>
<dbReference type="OrthoDB" id="1448232at2"/>
<keyword evidence="2" id="KW-1185">Reference proteome</keyword>
<dbReference type="RefSeq" id="WP_112084842.1">
    <property type="nucleotide sequence ID" value="NZ_QLSV01000002.1"/>
</dbReference>
<name>A0A328WYV0_9FLAO</name>
<dbReference type="AlphaFoldDB" id="A0A328WYV0"/>
<gene>
    <name evidence="1" type="ORF">B0I10_10281</name>
</gene>
<proteinExistence type="predicted"/>
<reference evidence="1 2" key="1">
    <citation type="submission" date="2018-06" db="EMBL/GenBank/DDBJ databases">
        <title>Genomic Encyclopedia of Type Strains, Phase III (KMG-III): the genomes of soil and plant-associated and newly described type strains.</title>
        <authorList>
            <person name="Whitman W."/>
        </authorList>
    </citation>
    <scope>NUCLEOTIDE SEQUENCE [LARGE SCALE GENOMIC DNA]</scope>
    <source>
        <strain evidence="1 2">CGMCC 1.12504</strain>
    </source>
</reference>
<evidence type="ECO:0000313" key="2">
    <source>
        <dbReference type="Proteomes" id="UP000249518"/>
    </source>
</evidence>
<evidence type="ECO:0008006" key="3">
    <source>
        <dbReference type="Google" id="ProtNLM"/>
    </source>
</evidence>
<accession>A0A328WYV0</accession>
<dbReference type="EMBL" id="QLSV01000002">
    <property type="protein sequence ID" value="RAR50286.1"/>
    <property type="molecule type" value="Genomic_DNA"/>
</dbReference>